<dbReference type="RefSeq" id="WP_006779740.1">
    <property type="nucleotide sequence ID" value="NZ_JH379027.1"/>
</dbReference>
<name>G5IE30_9FIRM</name>
<dbReference type="PATRIC" id="fig|742737.3.peg.1783"/>
<feature type="compositionally biased region" description="Polar residues" evidence="1">
    <location>
        <begin position="355"/>
        <end position="375"/>
    </location>
</feature>
<evidence type="ECO:0008006" key="4">
    <source>
        <dbReference type="Google" id="ProtNLM"/>
    </source>
</evidence>
<feature type="compositionally biased region" description="Polar residues" evidence="1">
    <location>
        <begin position="450"/>
        <end position="462"/>
    </location>
</feature>
<organism evidence="2 3">
    <name type="scientific">Hungatella hathewayi WAL-18680</name>
    <dbReference type="NCBI Taxonomy" id="742737"/>
    <lineage>
        <taxon>Bacteria</taxon>
        <taxon>Bacillati</taxon>
        <taxon>Bacillota</taxon>
        <taxon>Clostridia</taxon>
        <taxon>Lachnospirales</taxon>
        <taxon>Lachnospiraceae</taxon>
        <taxon>Hungatella</taxon>
    </lineage>
</organism>
<evidence type="ECO:0000313" key="3">
    <source>
        <dbReference type="Proteomes" id="UP000005384"/>
    </source>
</evidence>
<accession>G5IE30</accession>
<dbReference type="AlphaFoldDB" id="G5IE30"/>
<evidence type="ECO:0000313" key="2">
    <source>
        <dbReference type="EMBL" id="EHI60266.1"/>
    </source>
</evidence>
<gene>
    <name evidence="2" type="ORF">HMPREF9473_01757</name>
</gene>
<reference evidence="2 3" key="1">
    <citation type="submission" date="2011-08" db="EMBL/GenBank/DDBJ databases">
        <title>The Genome Sequence of Clostridium hathewayi WAL-18680.</title>
        <authorList>
            <consortium name="The Broad Institute Genome Sequencing Platform"/>
            <person name="Earl A."/>
            <person name="Ward D."/>
            <person name="Feldgarden M."/>
            <person name="Gevers D."/>
            <person name="Finegold S.M."/>
            <person name="Summanen P.H."/>
            <person name="Molitoris D.R."/>
            <person name="Song M."/>
            <person name="Daigneault M."/>
            <person name="Allen-Vercoe E."/>
            <person name="Young S.K."/>
            <person name="Zeng Q."/>
            <person name="Gargeya S."/>
            <person name="Fitzgerald M."/>
            <person name="Haas B."/>
            <person name="Abouelleil A."/>
            <person name="Alvarado L."/>
            <person name="Arachchi H.M."/>
            <person name="Berlin A."/>
            <person name="Brown A."/>
            <person name="Chapman S.B."/>
            <person name="Chen Z."/>
            <person name="Dunbar C."/>
            <person name="Freedman E."/>
            <person name="Gearin G."/>
            <person name="Gellesch M."/>
            <person name="Goldberg J."/>
            <person name="Griggs A."/>
            <person name="Gujja S."/>
            <person name="Heiman D."/>
            <person name="Howarth C."/>
            <person name="Larson L."/>
            <person name="Lui A."/>
            <person name="MacDonald P.J.P."/>
            <person name="Montmayeur A."/>
            <person name="Murphy C."/>
            <person name="Neiman D."/>
            <person name="Pearson M."/>
            <person name="Priest M."/>
            <person name="Roberts A."/>
            <person name="Saif S."/>
            <person name="Shea T."/>
            <person name="Shenoy N."/>
            <person name="Sisk P."/>
            <person name="Stolte C."/>
            <person name="Sykes S."/>
            <person name="Wortman J."/>
            <person name="Nusbaum C."/>
            <person name="Birren B."/>
        </authorList>
    </citation>
    <scope>NUCLEOTIDE SEQUENCE [LARGE SCALE GENOMIC DNA]</scope>
    <source>
        <strain evidence="2 3">WAL-18680</strain>
    </source>
</reference>
<dbReference type="HOGENOM" id="CLU_000217_0_0_9"/>
<keyword evidence="3" id="KW-1185">Reference proteome</keyword>
<proteinExistence type="predicted"/>
<feature type="compositionally biased region" description="Polar residues" evidence="1">
    <location>
        <begin position="282"/>
        <end position="300"/>
    </location>
</feature>
<feature type="compositionally biased region" description="Basic and acidic residues" evidence="1">
    <location>
        <begin position="413"/>
        <end position="425"/>
    </location>
</feature>
<sequence>MSRFILHTKTKWKKRFQYLAAGSACVFLAVAVGYGIHSIGTAGAKSREVVAIQNGEDVERYLLDRESEDYNLRGRYRLDEDIELGWLYESIGTQVEPFTGTFDGNGHVISGLTRPLFGVMERAEVKNLFLGEAEISHPFTYHDGERYVDGYGALAAYAVDSIFRNCGMGGDIFMSSPAEAEYQMAKASPADAESVERDRAEGPGGAGELPLGENADGSTGEVQNGGPGVEGGPGMEGGAGMTGESETTGGPGLEASTMPSSEESSSQPAGPGGQESQVPEGQETQVPGGQEPTTPGHQESQAPGGQQPTAPGQQGTQVPGGQEPTTPGHQESQAPGGQQPTAPGQQGTQVPGGQESTAPGNQETQSPGSQESTEPGLQEPQVPGSQESTAPGNQGTPETGPQEVPEGTNSVEHGAESSSKTEENPSARTSGINGKSHLNQSLDEKGTFSAEETSANHLTATAETIGYQPAERLYLKMKLSAVAEADAQGIALASPPDADREPDTPPPATPADASEETEPTSSGGGEPGEAESENSTEYIGNPNGDIYILVTADRITAGGLMAQTAGETLISDSFALTTIYAQPGETETYAGGLAGIMENGSRAENSYASGTIDSPGMTGGFAAINNGFIQNCYSSAIIGRTGTTRGAFLASGSGEITGCIYDRQMACVHEEESIFPNTDSLAEMSQTEENEFRLKGLDTVLMSGKDTQIPGSWYTTEYAYPQLEYFAFSENEIVAAYSKLSAVTLPLPEGSTLEDMWKGAGPILPMEIDGEEIRWEAEGDIFIDDQNQIQTGQGVSISYKEVPDVGEPMDESVSDTASERLKEEGNVGEEPASEEATNQEQPETNEIQLKAAIGSLTRNFTLNTALLENTRAVYETWEDVGEAVYNGTITGTNFVPVQNASDGYYEIKTPEAFAWFAYVVNHVTGKSGIDGRLMNDVDMSGTEHGWAATALAWMPIGVINSCEYTGTFDGGGHSVHHLTLNCSLVIDKYISSDSDIYTGLFGKIRGNKIENIILENLSGSGTTSSDRLGGIVGLANGDYLIAGCGVESGSVYGGGVGGVLGESLGNGIVSKCYNKGEIKGLARSRGSCMPGGLGTRSSML</sequence>
<feature type="compositionally biased region" description="Gly residues" evidence="1">
    <location>
        <begin position="223"/>
        <end position="241"/>
    </location>
</feature>
<feature type="compositionally biased region" description="Low complexity" evidence="1">
    <location>
        <begin position="301"/>
        <end position="354"/>
    </location>
</feature>
<dbReference type="Gene3D" id="2.160.20.110">
    <property type="match status" value="3"/>
</dbReference>
<feature type="region of interest" description="Disordered" evidence="1">
    <location>
        <begin position="184"/>
        <end position="463"/>
    </location>
</feature>
<feature type="compositionally biased region" description="Polar residues" evidence="1">
    <location>
        <begin position="835"/>
        <end position="844"/>
    </location>
</feature>
<feature type="region of interest" description="Disordered" evidence="1">
    <location>
        <begin position="803"/>
        <end position="844"/>
    </location>
</feature>
<feature type="compositionally biased region" description="Low complexity" evidence="1">
    <location>
        <begin position="259"/>
        <end position="277"/>
    </location>
</feature>
<dbReference type="EMBL" id="ADLN01000029">
    <property type="protein sequence ID" value="EHI60266.1"/>
    <property type="molecule type" value="Genomic_DNA"/>
</dbReference>
<feature type="compositionally biased region" description="Polar residues" evidence="1">
    <location>
        <begin position="383"/>
        <end position="399"/>
    </location>
</feature>
<protein>
    <recommendedName>
        <fullName evidence="4">GLUG domain-containing protein</fullName>
    </recommendedName>
</protein>
<evidence type="ECO:0000256" key="1">
    <source>
        <dbReference type="SAM" id="MobiDB-lite"/>
    </source>
</evidence>
<feature type="compositionally biased region" description="Polar residues" evidence="1">
    <location>
        <begin position="426"/>
        <end position="441"/>
    </location>
</feature>
<comment type="caution">
    <text evidence="2">The sequence shown here is derived from an EMBL/GenBank/DDBJ whole genome shotgun (WGS) entry which is preliminary data.</text>
</comment>
<feature type="region of interest" description="Disordered" evidence="1">
    <location>
        <begin position="493"/>
        <end position="541"/>
    </location>
</feature>
<dbReference type="Proteomes" id="UP000005384">
    <property type="component" value="Unassembled WGS sequence"/>
</dbReference>